<dbReference type="SMART" id="SM01411">
    <property type="entry name" value="Ephrin_rec_like"/>
    <property type="match status" value="2"/>
</dbReference>
<keyword evidence="2" id="KW-0472">Membrane</keyword>
<feature type="transmembrane region" description="Helical" evidence="2">
    <location>
        <begin position="617"/>
        <end position="638"/>
    </location>
</feature>
<dbReference type="Pfam" id="PF12895">
    <property type="entry name" value="ANAPC3"/>
    <property type="match status" value="1"/>
</dbReference>
<dbReference type="PANTHER" id="PTHR11319:SF35">
    <property type="entry name" value="OUTER MEMBRANE PROTEIN PMPC-RELATED"/>
    <property type="match status" value="1"/>
</dbReference>
<comment type="caution">
    <text evidence="4">The sequence shown here is derived from an EMBL/GenBank/DDBJ whole genome shotgun (WGS) entry which is preliminary data.</text>
</comment>
<name>A0ABN8QZH4_9CNID</name>
<evidence type="ECO:0000256" key="2">
    <source>
        <dbReference type="SAM" id="Phobius"/>
    </source>
</evidence>
<feature type="transmembrane region" description="Helical" evidence="2">
    <location>
        <begin position="464"/>
        <end position="483"/>
    </location>
</feature>
<protein>
    <recommendedName>
        <fullName evidence="3">DUF7630 domain-containing protein</fullName>
    </recommendedName>
</protein>
<feature type="transmembrane region" description="Helical" evidence="2">
    <location>
        <begin position="350"/>
        <end position="374"/>
    </location>
</feature>
<sequence length="1424" mass="159495">MIRTALRSLDLDSLEGVDSATTKIKMSDGQIASVTLKNKIGSNLCKIQLGVGNSDEGYIKVPRFEDFKTDGGYFSDSLAFVSKLGCRKCPNGTYVSLYNRPGTHALNCTACPQGTDTNSFAGFRACKCLDGFHRTHMFKGCQRCDKQGWKCENDYITLKPGYWWKWSNDSVNLYKNYTSNLLSSNPSFDSNRVQYNYSLPMPHECPRNESCLGGLDSKCEQGYNGTLCEVCSHGYYKHLQTCKKCPTKAWMVGQLTITFVLLLLLVVVVVWTSIKKNKENRERALVDIILARLKIVIGFYQVTFGILNAFAFIKWPDSLAAIAKYSKMLQLNVLQIAPIHCLFPQLKVDAFGSLFAILAMNAAAVAVAGTSYGIKRLLMIFKSRHLENDAVAKQISKCKELIYRNLFFFLFVTYLSTCSKTASVLPLACREICYEDDGKDCFKYLKADFTIECNNPEYKRLVSVAYFAIAYIVFLPLASYLFLWKQNRKVKASLNNSGQKQTFGKELAAGMRFLSENYTARSWYWELVETVRKVILTSGLILVGVESRAYVGLACVISGLYGIFFAYVRPVEDPFENKLMLTSLAVTFVNLGIGAVSKIPKENVPASIDRYVDSVMFNILVIAANTLVIGLLIVQYSFRLYHFIQKWRKNPQWSMSCCLAMLLPLNDLQGEIQGMMGRNVGRQRIKSGRMAIPSVAGAVKETGAIAFQLEEDDTTEVAPDSMGGHDDSSHTAFNERCRPLTKLSLDNISLVDRKKALIPFEKDVVSVIKDGLDLFVVLKEFSKAKERRKNVVETLVQTTASSIHLLSVKEKGEKQSRIVKTTVGSEKDLNTGGSVTNACLTLLDLKKLGSLRNAACICTQALQDETNNSSALSCLAEIYLEAGRAKLALEYIKAAIEVKPNDTGLSFILGSCLAEVGRFKEARDAYLKYMDHLETIGASQGQKHDIQAAIADTFAKEGKTEMAGKLFSDVLRENDTHVASLKGFATCTAAMSEKDSHEAITIMITALVLSKGERNIRREVAKLISRPGGMDVFRNQMRETWESSESMMFMADILRESGAIRQALELVEHAGQLSPCDPGICLYLVHTYEILNEYNKAFQVACSFIKRNDALKIANISFSQIAPFLLQVDEGIYLNNAVVKELPECSGQDYVGAVLESEFQQLGLLFTLVKILFVKGALNLVKPLLPVLDKLHSGRDLHLTLLRNEAAFYSCISHLMNVPFTCMPLPMKQEFIYFASDSHCLSPAWRVINYRDQPHVIHPLLATGVKIWHIRKEGCFYPKFSLLNALKEVPNGSYIIFNIGEIDCREGLLRAVHNCKYDTIEEAISAAVEIYIGFLQEQTEQCSFVTFVHPIFPVLDETRAVVLKFNQKLEEHVKKCSGLHWLNLLNELLVKEHSEFNSEYKLDGTHVHPKYVSLLERALKEAFN</sequence>
<dbReference type="SMART" id="SM00028">
    <property type="entry name" value="TPR"/>
    <property type="match status" value="3"/>
</dbReference>
<dbReference type="EMBL" id="CALNXK010000173">
    <property type="protein sequence ID" value="CAH3172458.1"/>
    <property type="molecule type" value="Genomic_DNA"/>
</dbReference>
<proteinExistence type="predicted"/>
<keyword evidence="5" id="KW-1185">Reference proteome</keyword>
<keyword evidence="1" id="KW-0802">TPR repeat</keyword>
<dbReference type="Gene3D" id="2.10.50.10">
    <property type="entry name" value="Tumor Necrosis Factor Receptor, subunit A, domain 2"/>
    <property type="match status" value="1"/>
</dbReference>
<organism evidence="4 5">
    <name type="scientific">Porites lobata</name>
    <dbReference type="NCBI Taxonomy" id="104759"/>
    <lineage>
        <taxon>Eukaryota</taxon>
        <taxon>Metazoa</taxon>
        <taxon>Cnidaria</taxon>
        <taxon>Anthozoa</taxon>
        <taxon>Hexacorallia</taxon>
        <taxon>Scleractinia</taxon>
        <taxon>Fungiina</taxon>
        <taxon>Poritidae</taxon>
        <taxon>Porites</taxon>
    </lineage>
</organism>
<feature type="transmembrane region" description="Helical" evidence="2">
    <location>
        <begin position="549"/>
        <end position="567"/>
    </location>
</feature>
<feature type="transmembrane region" description="Helical" evidence="2">
    <location>
        <begin position="249"/>
        <end position="274"/>
    </location>
</feature>
<dbReference type="SUPFAM" id="SSF48452">
    <property type="entry name" value="TPR-like"/>
    <property type="match status" value="1"/>
</dbReference>
<dbReference type="Pfam" id="PF24633">
    <property type="entry name" value="DUF7630"/>
    <property type="match status" value="1"/>
</dbReference>
<evidence type="ECO:0000313" key="4">
    <source>
        <dbReference type="EMBL" id="CAH3172458.1"/>
    </source>
</evidence>
<dbReference type="InterPro" id="IPR011990">
    <property type="entry name" value="TPR-like_helical_dom_sf"/>
</dbReference>
<feature type="transmembrane region" description="Helical" evidence="2">
    <location>
        <begin position="295"/>
        <end position="313"/>
    </location>
</feature>
<evidence type="ECO:0000313" key="5">
    <source>
        <dbReference type="Proteomes" id="UP001159405"/>
    </source>
</evidence>
<evidence type="ECO:0000256" key="1">
    <source>
        <dbReference type="PROSITE-ProRule" id="PRU00339"/>
    </source>
</evidence>
<dbReference type="Proteomes" id="UP001159405">
    <property type="component" value="Unassembled WGS sequence"/>
</dbReference>
<dbReference type="Gene3D" id="1.25.40.10">
    <property type="entry name" value="Tetratricopeptide repeat domain"/>
    <property type="match status" value="1"/>
</dbReference>
<keyword evidence="2" id="KW-0812">Transmembrane</keyword>
<feature type="domain" description="DUF7630" evidence="3">
    <location>
        <begin position="203"/>
        <end position="245"/>
    </location>
</feature>
<feature type="transmembrane region" description="Helical" evidence="2">
    <location>
        <begin position="579"/>
        <end position="596"/>
    </location>
</feature>
<dbReference type="InterPro" id="IPR056047">
    <property type="entry name" value="CRMPA-like_DUF7630"/>
</dbReference>
<dbReference type="PANTHER" id="PTHR11319">
    <property type="entry name" value="G PROTEIN-COUPLED RECEPTOR-RELATED"/>
    <property type="match status" value="1"/>
</dbReference>
<dbReference type="PROSITE" id="PS50005">
    <property type="entry name" value="TPR"/>
    <property type="match status" value="1"/>
</dbReference>
<reference evidence="4 5" key="1">
    <citation type="submission" date="2022-05" db="EMBL/GenBank/DDBJ databases">
        <authorList>
            <consortium name="Genoscope - CEA"/>
            <person name="William W."/>
        </authorList>
    </citation>
    <scope>NUCLEOTIDE SEQUENCE [LARGE SCALE GENOMIC DNA]</scope>
</reference>
<feature type="repeat" description="TPR" evidence="1">
    <location>
        <begin position="869"/>
        <end position="902"/>
    </location>
</feature>
<keyword evidence="2" id="KW-1133">Transmembrane helix</keyword>
<feature type="transmembrane region" description="Helical" evidence="2">
    <location>
        <begin position="401"/>
        <end position="417"/>
    </location>
</feature>
<evidence type="ECO:0000259" key="3">
    <source>
        <dbReference type="Pfam" id="PF24633"/>
    </source>
</evidence>
<dbReference type="InterPro" id="IPR019734">
    <property type="entry name" value="TPR_rpt"/>
</dbReference>
<accession>A0ABN8QZH4</accession>
<gene>
    <name evidence="4" type="ORF">PLOB_00012958</name>
</gene>